<dbReference type="RefSeq" id="WP_268756995.1">
    <property type="nucleotide sequence ID" value="NZ_CP113836.1"/>
</dbReference>
<evidence type="ECO:0000313" key="2">
    <source>
        <dbReference type="EMBL" id="WAL66870.1"/>
    </source>
</evidence>
<proteinExistence type="predicted"/>
<reference evidence="2" key="1">
    <citation type="submission" date="2022-11" db="EMBL/GenBank/DDBJ databases">
        <authorList>
            <person name="Mo P."/>
        </authorList>
    </citation>
    <scope>NUCLEOTIDE SEQUENCE</scope>
    <source>
        <strain evidence="2">HUAS 11-8</strain>
    </source>
</reference>
<feature type="transmembrane region" description="Helical" evidence="1">
    <location>
        <begin position="39"/>
        <end position="60"/>
    </location>
</feature>
<evidence type="ECO:0000313" key="3">
    <source>
        <dbReference type="Proteomes" id="UP001163203"/>
    </source>
</evidence>
<protein>
    <submittedName>
        <fullName evidence="2">DUF3040 domain-containing protein</fullName>
    </submittedName>
</protein>
<accession>A0ABY7B3H5</accession>
<gene>
    <name evidence="2" type="ORF">ORV05_03420</name>
</gene>
<feature type="transmembrane region" description="Helical" evidence="1">
    <location>
        <begin position="66"/>
        <end position="86"/>
    </location>
</feature>
<keyword evidence="3" id="KW-1185">Reference proteome</keyword>
<sequence length="92" mass="9930">MDFREETRQLAEIQRQLTKEDPALARLLSTGRPAASADFVIVLGAMLASFAGGLLSLLLGALVSSAVMLVSGVVLVAVVPAVLATWRFRWYR</sequence>
<dbReference type="Proteomes" id="UP001163203">
    <property type="component" value="Chromosome"/>
</dbReference>
<organism evidence="2 3">
    <name type="scientific">Amycolatopsis cynarae</name>
    <dbReference type="NCBI Taxonomy" id="2995223"/>
    <lineage>
        <taxon>Bacteria</taxon>
        <taxon>Bacillati</taxon>
        <taxon>Actinomycetota</taxon>
        <taxon>Actinomycetes</taxon>
        <taxon>Pseudonocardiales</taxon>
        <taxon>Pseudonocardiaceae</taxon>
        <taxon>Amycolatopsis</taxon>
    </lineage>
</organism>
<keyword evidence="1" id="KW-0472">Membrane</keyword>
<evidence type="ECO:0000256" key="1">
    <source>
        <dbReference type="SAM" id="Phobius"/>
    </source>
</evidence>
<name>A0ABY7B3H5_9PSEU</name>
<keyword evidence="1" id="KW-1133">Transmembrane helix</keyword>
<keyword evidence="1" id="KW-0812">Transmembrane</keyword>
<dbReference type="EMBL" id="CP113836">
    <property type="protein sequence ID" value="WAL66870.1"/>
    <property type="molecule type" value="Genomic_DNA"/>
</dbReference>
<dbReference type="Pfam" id="PF11239">
    <property type="entry name" value="DUF3040"/>
    <property type="match status" value="1"/>
</dbReference>
<dbReference type="InterPro" id="IPR021401">
    <property type="entry name" value="DUF3040"/>
</dbReference>